<reference evidence="1 2" key="1">
    <citation type="journal article" date="2018" name="Evol. Lett.">
        <title>Horizontal gene cluster transfer increased hallucinogenic mushroom diversity.</title>
        <authorList>
            <person name="Reynolds H.T."/>
            <person name="Vijayakumar V."/>
            <person name="Gluck-Thaler E."/>
            <person name="Korotkin H.B."/>
            <person name="Matheny P.B."/>
            <person name="Slot J.C."/>
        </authorList>
    </citation>
    <scope>NUCLEOTIDE SEQUENCE [LARGE SCALE GENOMIC DNA]</scope>
    <source>
        <strain evidence="1 2">SRW20</strain>
    </source>
</reference>
<dbReference type="EMBL" id="NHYE01001220">
    <property type="protein sequence ID" value="PPQ97607.1"/>
    <property type="molecule type" value="Genomic_DNA"/>
</dbReference>
<dbReference type="OrthoDB" id="3071593at2759"/>
<keyword evidence="2" id="KW-1185">Reference proteome</keyword>
<accession>A0A409Y3L4</accession>
<sequence length="859" mass="95766">MGLPLELLVEIIQFVDATSQDGQLTLSSFGLTNRALIEPCQRRIFQEVEISYIQSRANRSVLAPILIRDGDTSNNEFTTGHLFGKLLATSPHIASYVNTLTVRVSQGSGSFDPFDGPPAGILTSEMESFSLYAIIPQLYNLKALLTYSRSPKPWDEMGVRLKGFLVSSIPKFPRIGLAFFQSVPTYVFCHCNNLEDLCVISLKPGSPGTTHQSHGEPNLRVLEVGFHTISAGQPMTDWFRGPYPPLSLSQLRILRVSNQWCMGKHIEGLLLLCSETLEELDIHLRTPESVPNLSSLHKLRHLTIRLRTIGLQAHDQLIRHPLQTMGYYPFQYAVSTLRSLPWTSFRPEQLHLTIHLSVISLLNFNDVLPRLLGWSALTTFLNDDLALPFLAPTEIVLQRTEKFVNTLKSVPMSQSDLTEILDGNANLRALKESGSPKLVCGLVVFGDAMPLSYFLANELLDLILDHLDADLTGDRQALLSCALANNALRSMAQQRIFRHVKVTYGSVYKVGVRTVFTDSDDTTGARFLGIVVANPVIATYVEELLVDVVLLGISSQIGACSDHDVFSLYGIASRLAKLQKFSMTSTSNIFPWFEIEPITQLFLRQIASRVRCLDIPLLQGFPVSAFLGSENLCSLRVQTLKWDLTANGNYTVSPIKLESLDIGCGMSSSHDFKDLKRCFVSPEAPFNLSRLRSLTISFANCAGKELNSILSLCSGSLEELGFQTKGFGYHESQIPSFASLHKLRLLMIQSGGNDVWRIASMLRMLPHNQQYNQKTDPLKIIIGFDISHTTIIAVPSFSWSDFADSLFHLNMTGRLKRVKLVFTGSRTFGMNQENIHRILDKNEALKALREKSIVIFEAI</sequence>
<evidence type="ECO:0008006" key="3">
    <source>
        <dbReference type="Google" id="ProtNLM"/>
    </source>
</evidence>
<dbReference type="AlphaFoldDB" id="A0A409Y3L4"/>
<evidence type="ECO:0000313" key="1">
    <source>
        <dbReference type="EMBL" id="PPQ97607.1"/>
    </source>
</evidence>
<comment type="caution">
    <text evidence="1">The sequence shown here is derived from an EMBL/GenBank/DDBJ whole genome shotgun (WGS) entry which is preliminary data.</text>
</comment>
<gene>
    <name evidence="1" type="ORF">CVT26_002365</name>
</gene>
<evidence type="ECO:0000313" key="2">
    <source>
        <dbReference type="Proteomes" id="UP000284706"/>
    </source>
</evidence>
<organism evidence="1 2">
    <name type="scientific">Gymnopilus dilepis</name>
    <dbReference type="NCBI Taxonomy" id="231916"/>
    <lineage>
        <taxon>Eukaryota</taxon>
        <taxon>Fungi</taxon>
        <taxon>Dikarya</taxon>
        <taxon>Basidiomycota</taxon>
        <taxon>Agaricomycotina</taxon>
        <taxon>Agaricomycetes</taxon>
        <taxon>Agaricomycetidae</taxon>
        <taxon>Agaricales</taxon>
        <taxon>Agaricineae</taxon>
        <taxon>Hymenogastraceae</taxon>
        <taxon>Gymnopilus</taxon>
    </lineage>
</organism>
<name>A0A409Y3L4_9AGAR</name>
<proteinExistence type="predicted"/>
<protein>
    <recommendedName>
        <fullName evidence="3">F-box domain-containing protein</fullName>
    </recommendedName>
</protein>
<dbReference type="Proteomes" id="UP000284706">
    <property type="component" value="Unassembled WGS sequence"/>
</dbReference>
<dbReference type="InParanoid" id="A0A409Y3L4"/>